<organism evidence="2">
    <name type="scientific">Trichuris suis</name>
    <name type="common">pig whipworm</name>
    <dbReference type="NCBI Taxonomy" id="68888"/>
    <lineage>
        <taxon>Eukaryota</taxon>
        <taxon>Metazoa</taxon>
        <taxon>Ecdysozoa</taxon>
        <taxon>Nematoda</taxon>
        <taxon>Enoplea</taxon>
        <taxon>Dorylaimia</taxon>
        <taxon>Trichinellida</taxon>
        <taxon>Trichuridae</taxon>
        <taxon>Trichuris</taxon>
    </lineage>
</organism>
<dbReference type="EMBL" id="KL367519">
    <property type="protein sequence ID" value="KFD67026.1"/>
    <property type="molecule type" value="Genomic_DNA"/>
</dbReference>
<evidence type="ECO:0000313" key="1">
    <source>
        <dbReference type="EMBL" id="KFD51880.1"/>
    </source>
</evidence>
<gene>
    <name evidence="1" type="ORF">M513_07209</name>
    <name evidence="2" type="ORF">M514_07209</name>
</gene>
<sequence>MTVVNGRITAFADISTFPFVFAASPLVGDFSTLADVSGSKWRCAERVKKVWFKPVLPKGEISVFRERWKAQGNDGLPRGDLGPPGALLRSEDANHQRGTWGALLRQGGHMRHVGDRVEGHKKVWPASQLLYVLRKINLHCHYACIHSFEADYPRSSQ</sequence>
<evidence type="ECO:0000313" key="2">
    <source>
        <dbReference type="EMBL" id="KFD67026.1"/>
    </source>
</evidence>
<feature type="non-terminal residue" evidence="2">
    <location>
        <position position="157"/>
    </location>
</feature>
<dbReference type="AlphaFoldDB" id="A0A085NC30"/>
<evidence type="ECO:0000313" key="3">
    <source>
        <dbReference type="Proteomes" id="UP000030764"/>
    </source>
</evidence>
<dbReference type="Proteomes" id="UP000030764">
    <property type="component" value="Unassembled WGS sequence"/>
</dbReference>
<accession>A0A085NC30</accession>
<reference evidence="2 3" key="1">
    <citation type="journal article" date="2014" name="Nat. Genet.">
        <title>Genome and transcriptome of the porcine whipworm Trichuris suis.</title>
        <authorList>
            <person name="Jex A.R."/>
            <person name="Nejsum P."/>
            <person name="Schwarz E.M."/>
            <person name="Hu L."/>
            <person name="Young N.D."/>
            <person name="Hall R.S."/>
            <person name="Korhonen P.K."/>
            <person name="Liao S."/>
            <person name="Thamsborg S."/>
            <person name="Xia J."/>
            <person name="Xu P."/>
            <person name="Wang S."/>
            <person name="Scheerlinck J.P."/>
            <person name="Hofmann A."/>
            <person name="Sternberg P.W."/>
            <person name="Wang J."/>
            <person name="Gasser R.B."/>
        </authorList>
    </citation>
    <scope>NUCLEOTIDE SEQUENCE [LARGE SCALE GENOMIC DNA]</scope>
    <source>
        <strain evidence="2">DCEP-RM93F</strain>
        <strain evidence="1">DCEP-RM93M</strain>
    </source>
</reference>
<keyword evidence="3" id="KW-1185">Reference proteome</keyword>
<dbReference type="Proteomes" id="UP000030758">
    <property type="component" value="Unassembled WGS sequence"/>
</dbReference>
<proteinExistence type="predicted"/>
<name>A0A085NC30_9BILA</name>
<protein>
    <submittedName>
        <fullName evidence="2">Uncharacterized protein</fullName>
    </submittedName>
</protein>
<dbReference type="EMBL" id="KL363234">
    <property type="protein sequence ID" value="KFD51880.1"/>
    <property type="molecule type" value="Genomic_DNA"/>
</dbReference>